<dbReference type="InterPro" id="IPR052991">
    <property type="entry name" value="Non-func_TypeII_TA_Antitoxin"/>
</dbReference>
<dbReference type="InterPro" id="IPR010985">
    <property type="entry name" value="Ribbon_hlx_hlx"/>
</dbReference>
<protein>
    <submittedName>
        <fullName evidence="2">Ribbon-helix-helix protein, CopG family</fullName>
    </submittedName>
</protein>
<evidence type="ECO:0000259" key="1">
    <source>
        <dbReference type="Pfam" id="PF01402"/>
    </source>
</evidence>
<dbReference type="PANTHER" id="PTHR40688:SF2">
    <property type="entry name" value="RIBBON-HELIX-HELIX PROTEIN COPG DOMAIN-CONTAINING PROTEIN"/>
    <property type="match status" value="1"/>
</dbReference>
<sequence>MSQNMGNVTVRLSRETQKKLDHIASSFDRSRNWLITEAVDNYLEVFEWQEQRIKERLKKADKGGKFLDSGNEVISSFWMGCGWAN</sequence>
<gene>
    <name evidence="2" type="ORF">G3M70_05905</name>
</gene>
<dbReference type="SUPFAM" id="SSF47598">
    <property type="entry name" value="Ribbon-helix-helix"/>
    <property type="match status" value="1"/>
</dbReference>
<dbReference type="Gene3D" id="1.10.1220.10">
    <property type="entry name" value="Met repressor-like"/>
    <property type="match status" value="1"/>
</dbReference>
<dbReference type="KEGG" id="nli:G3M70_05905"/>
<dbReference type="EMBL" id="CP048685">
    <property type="protein sequence ID" value="QPJ61447.1"/>
    <property type="molecule type" value="Genomic_DNA"/>
</dbReference>
<dbReference type="Pfam" id="PF01402">
    <property type="entry name" value="RHH_1"/>
    <property type="match status" value="1"/>
</dbReference>
<feature type="domain" description="Ribbon-helix-helix protein CopG" evidence="1">
    <location>
        <begin position="8"/>
        <end position="44"/>
    </location>
</feature>
<dbReference type="InterPro" id="IPR013321">
    <property type="entry name" value="Arc_rbn_hlx_hlx"/>
</dbReference>
<accession>A0A7T0BVY3</accession>
<organism evidence="2 3">
    <name type="scientific">Candidatus Nitronauta litoralis</name>
    <dbReference type="NCBI Taxonomy" id="2705533"/>
    <lineage>
        <taxon>Bacteria</taxon>
        <taxon>Pseudomonadati</taxon>
        <taxon>Nitrospinota/Tectimicrobiota group</taxon>
        <taxon>Nitrospinota</taxon>
        <taxon>Nitrospinia</taxon>
        <taxon>Nitrospinales</taxon>
        <taxon>Nitrospinaceae</taxon>
        <taxon>Candidatus Nitronauta</taxon>
    </lineage>
</organism>
<evidence type="ECO:0000313" key="3">
    <source>
        <dbReference type="Proteomes" id="UP000594688"/>
    </source>
</evidence>
<proteinExistence type="predicted"/>
<name>A0A7T0BVY3_9BACT</name>
<dbReference type="AlphaFoldDB" id="A0A7T0BVY3"/>
<dbReference type="Proteomes" id="UP000594688">
    <property type="component" value="Chromosome"/>
</dbReference>
<evidence type="ECO:0000313" key="2">
    <source>
        <dbReference type="EMBL" id="QPJ61447.1"/>
    </source>
</evidence>
<reference evidence="2 3" key="1">
    <citation type="submission" date="2020-02" db="EMBL/GenBank/DDBJ databases">
        <title>Genomic and physiological characterization of two novel Nitrospinaceae genera.</title>
        <authorList>
            <person name="Mueller A.J."/>
            <person name="Jung M.-Y."/>
            <person name="Strachan C.R."/>
            <person name="Herbold C.W."/>
            <person name="Kirkegaard R.H."/>
            <person name="Daims H."/>
        </authorList>
    </citation>
    <scope>NUCLEOTIDE SEQUENCE [LARGE SCALE GENOMIC DNA]</scope>
    <source>
        <strain evidence="2">EB</strain>
    </source>
</reference>
<dbReference type="CDD" id="cd22233">
    <property type="entry name" value="RHH_CopAso-like"/>
    <property type="match status" value="1"/>
</dbReference>
<dbReference type="PANTHER" id="PTHR40688">
    <property type="match status" value="1"/>
</dbReference>
<dbReference type="GO" id="GO:0006355">
    <property type="term" value="P:regulation of DNA-templated transcription"/>
    <property type="evidence" value="ECO:0007669"/>
    <property type="project" value="InterPro"/>
</dbReference>
<dbReference type="InterPro" id="IPR002145">
    <property type="entry name" value="CopG"/>
</dbReference>